<evidence type="ECO:0000256" key="1">
    <source>
        <dbReference type="PROSITE-ProRule" id="PRU00169"/>
    </source>
</evidence>
<feature type="domain" description="HD-GYP" evidence="4">
    <location>
        <begin position="152"/>
        <end position="349"/>
    </location>
</feature>
<dbReference type="PROSITE" id="PS51832">
    <property type="entry name" value="HD_GYP"/>
    <property type="match status" value="1"/>
</dbReference>
<sequence length="351" mass="39526">MVNSMLRETASSVESKKVLIVDDVPQNIDLLKDILKEEYQVQVAKSGKVALSIIERSPPDIILLDMMMPEMSGLEVCHKLKSNPVTQDIPIIFLTAVTDAEHEREAFETGCVDFITKPITPLTTLARVRTHLQLSEKNLHNKHLIKIKTQELDDSLKSAIGMLGEMGHLNDVDTGVHMWRMADYCAILARAVGWDEERVELLRLAAPLHDTGKVGIPDAILKSPNKLNDEEWEIMRQHTVIGYQILIQSEAPLFKLAAEVALGHHEKWDGSGYPKKLAGKAIPESARIVALADVFDALTMERPYKKSWSNKEALEHIRNAKDSHFDPYLVDCFLSIEDDIRQVQEKWGIAN</sequence>
<dbReference type="GO" id="GO:0000160">
    <property type="term" value="P:phosphorelay signal transduction system"/>
    <property type="evidence" value="ECO:0007669"/>
    <property type="project" value="InterPro"/>
</dbReference>
<reference evidence="5 6" key="1">
    <citation type="journal article" date="2012" name="Int. J. Syst. Evol. Microbiol.">
        <title>Marinomonas hwangdonensis sp. nov., isolated from seawater.</title>
        <authorList>
            <person name="Jung Y.T."/>
            <person name="Oh T.K."/>
            <person name="Yoon J.H."/>
        </authorList>
    </citation>
    <scope>NUCLEOTIDE SEQUENCE [LARGE SCALE GENOMIC DNA]</scope>
    <source>
        <strain evidence="5 6">HDW-15</strain>
    </source>
</reference>
<organism evidence="5 6">
    <name type="scientific">Marinomonas hwangdonensis</name>
    <dbReference type="NCBI Taxonomy" id="1053647"/>
    <lineage>
        <taxon>Bacteria</taxon>
        <taxon>Pseudomonadati</taxon>
        <taxon>Pseudomonadota</taxon>
        <taxon>Gammaproteobacteria</taxon>
        <taxon>Oceanospirillales</taxon>
        <taxon>Oceanospirillaceae</taxon>
        <taxon>Marinomonas</taxon>
    </lineage>
</organism>
<dbReference type="PROSITE" id="PS51831">
    <property type="entry name" value="HD"/>
    <property type="match status" value="1"/>
</dbReference>
<dbReference type="PANTHER" id="PTHR45228:SF5">
    <property type="entry name" value="CYCLIC DI-GMP PHOSPHODIESTERASE VC_1348-RELATED"/>
    <property type="match status" value="1"/>
</dbReference>
<dbReference type="InterPro" id="IPR001789">
    <property type="entry name" value="Sig_transdc_resp-reg_receiver"/>
</dbReference>
<feature type="domain" description="Response regulatory" evidence="2">
    <location>
        <begin position="17"/>
        <end position="132"/>
    </location>
</feature>
<dbReference type="InterPro" id="IPR011006">
    <property type="entry name" value="CheY-like_superfamily"/>
</dbReference>
<proteinExistence type="predicted"/>
<dbReference type="InterPro" id="IPR037522">
    <property type="entry name" value="HD_GYP_dom"/>
</dbReference>
<evidence type="ECO:0000259" key="3">
    <source>
        <dbReference type="PROSITE" id="PS51831"/>
    </source>
</evidence>
<dbReference type="CDD" id="cd19920">
    <property type="entry name" value="REC_PA4781-like"/>
    <property type="match status" value="1"/>
</dbReference>
<name>A0A3M8Q295_9GAMM</name>
<dbReference type="Gene3D" id="1.10.3210.10">
    <property type="entry name" value="Hypothetical protein af1432"/>
    <property type="match status" value="1"/>
</dbReference>
<dbReference type="SUPFAM" id="SSF109604">
    <property type="entry name" value="HD-domain/PDEase-like"/>
    <property type="match status" value="1"/>
</dbReference>
<comment type="caution">
    <text evidence="5">The sequence shown here is derived from an EMBL/GenBank/DDBJ whole genome shotgun (WGS) entry which is preliminary data.</text>
</comment>
<dbReference type="SMART" id="SM00448">
    <property type="entry name" value="REC"/>
    <property type="match status" value="1"/>
</dbReference>
<dbReference type="Proteomes" id="UP000280507">
    <property type="component" value="Unassembled WGS sequence"/>
</dbReference>
<dbReference type="SMART" id="SM00471">
    <property type="entry name" value="HDc"/>
    <property type="match status" value="1"/>
</dbReference>
<dbReference type="Pfam" id="PF13487">
    <property type="entry name" value="HD_5"/>
    <property type="match status" value="1"/>
</dbReference>
<evidence type="ECO:0000313" key="6">
    <source>
        <dbReference type="Proteomes" id="UP000280507"/>
    </source>
</evidence>
<dbReference type="SUPFAM" id="SSF52172">
    <property type="entry name" value="CheY-like"/>
    <property type="match status" value="1"/>
</dbReference>
<keyword evidence="1" id="KW-0597">Phosphoprotein</keyword>
<dbReference type="OrthoDB" id="9816273at2"/>
<accession>A0A3M8Q295</accession>
<dbReference type="EMBL" id="RIZG01000007">
    <property type="protein sequence ID" value="RNF49721.1"/>
    <property type="molecule type" value="Genomic_DNA"/>
</dbReference>
<dbReference type="InterPro" id="IPR003607">
    <property type="entry name" value="HD/PDEase_dom"/>
</dbReference>
<feature type="modified residue" description="4-aspartylphosphate" evidence="1">
    <location>
        <position position="65"/>
    </location>
</feature>
<dbReference type="GO" id="GO:0008081">
    <property type="term" value="F:phosphoric diester hydrolase activity"/>
    <property type="evidence" value="ECO:0007669"/>
    <property type="project" value="UniProtKB-ARBA"/>
</dbReference>
<keyword evidence="6" id="KW-1185">Reference proteome</keyword>
<dbReference type="InterPro" id="IPR052020">
    <property type="entry name" value="Cyclic_di-GMP/3'3'-cGAMP_PDE"/>
</dbReference>
<protein>
    <submittedName>
        <fullName evidence="5">Response regulator</fullName>
    </submittedName>
</protein>
<gene>
    <name evidence="5" type="ORF">EBI00_12360</name>
</gene>
<evidence type="ECO:0000259" key="4">
    <source>
        <dbReference type="PROSITE" id="PS51832"/>
    </source>
</evidence>
<dbReference type="Gene3D" id="3.40.50.2300">
    <property type="match status" value="1"/>
</dbReference>
<feature type="domain" description="HD" evidence="3">
    <location>
        <begin position="174"/>
        <end position="298"/>
    </location>
</feature>
<evidence type="ECO:0000313" key="5">
    <source>
        <dbReference type="EMBL" id="RNF49721.1"/>
    </source>
</evidence>
<dbReference type="PROSITE" id="PS50110">
    <property type="entry name" value="RESPONSE_REGULATORY"/>
    <property type="match status" value="1"/>
</dbReference>
<dbReference type="CDD" id="cd00077">
    <property type="entry name" value="HDc"/>
    <property type="match status" value="1"/>
</dbReference>
<dbReference type="AlphaFoldDB" id="A0A3M8Q295"/>
<evidence type="ECO:0000259" key="2">
    <source>
        <dbReference type="PROSITE" id="PS50110"/>
    </source>
</evidence>
<dbReference type="InterPro" id="IPR006674">
    <property type="entry name" value="HD_domain"/>
</dbReference>
<dbReference type="Pfam" id="PF00072">
    <property type="entry name" value="Response_reg"/>
    <property type="match status" value="1"/>
</dbReference>
<dbReference type="PANTHER" id="PTHR45228">
    <property type="entry name" value="CYCLIC DI-GMP PHOSPHODIESTERASE TM_0186-RELATED"/>
    <property type="match status" value="1"/>
</dbReference>